<organism evidence="2 3">
    <name type="scientific">Actinomycetospora atypica</name>
    <dbReference type="NCBI Taxonomy" id="1290095"/>
    <lineage>
        <taxon>Bacteria</taxon>
        <taxon>Bacillati</taxon>
        <taxon>Actinomycetota</taxon>
        <taxon>Actinomycetes</taxon>
        <taxon>Pseudonocardiales</taxon>
        <taxon>Pseudonocardiaceae</taxon>
        <taxon>Actinomycetospora</taxon>
    </lineage>
</organism>
<dbReference type="Pfam" id="PF00903">
    <property type="entry name" value="Glyoxalase"/>
    <property type="match status" value="1"/>
</dbReference>
<keyword evidence="3" id="KW-1185">Reference proteome</keyword>
<comment type="caution">
    <text evidence="2">The sequence shown here is derived from an EMBL/GenBank/DDBJ whole genome shotgun (WGS) entry which is preliminary data.</text>
</comment>
<dbReference type="InterPro" id="IPR029068">
    <property type="entry name" value="Glyas_Bleomycin-R_OHBP_Dase"/>
</dbReference>
<feature type="domain" description="VOC" evidence="1">
    <location>
        <begin position="1"/>
        <end position="112"/>
    </location>
</feature>
<dbReference type="InterPro" id="IPR041581">
    <property type="entry name" value="Glyoxalase_6"/>
</dbReference>
<dbReference type="Pfam" id="PF18029">
    <property type="entry name" value="Glyoxalase_6"/>
    <property type="match status" value="1"/>
</dbReference>
<protein>
    <submittedName>
        <fullName evidence="2">VOC family protein</fullName>
    </submittedName>
</protein>
<evidence type="ECO:0000313" key="2">
    <source>
        <dbReference type="EMBL" id="MFC5063726.1"/>
    </source>
</evidence>
<dbReference type="InterPro" id="IPR037523">
    <property type="entry name" value="VOC_core"/>
</dbReference>
<proteinExistence type="predicted"/>
<sequence>MDGMPCWADLTAGGGPDFYADVLGWSFTADDVAAHHEAVALVGGRRVAGLGGPAGAPPGWTVYFAVEDAADAAGATEEAGGQVLHGPDDDGRGGLVVVALDAGGAPFGLWESDEEAAPPAWVEAATAEPGTTRTFYAGVLGHTHRPTDEPGTTTLHLGDGPAFGTVAFAGDALPHWLVQFAVGDVDVAAAAAEAAGGVVVGKDSRRAVLEDPTGARFAVSG</sequence>
<dbReference type="PROSITE" id="PS51819">
    <property type="entry name" value="VOC"/>
    <property type="match status" value="2"/>
</dbReference>
<dbReference type="InterPro" id="IPR004360">
    <property type="entry name" value="Glyas_Fos-R_dOase_dom"/>
</dbReference>
<dbReference type="EMBL" id="JBHSIV010000016">
    <property type="protein sequence ID" value="MFC5063726.1"/>
    <property type="molecule type" value="Genomic_DNA"/>
</dbReference>
<evidence type="ECO:0000259" key="1">
    <source>
        <dbReference type="PROSITE" id="PS51819"/>
    </source>
</evidence>
<dbReference type="RefSeq" id="WP_378037073.1">
    <property type="nucleotide sequence ID" value="NZ_JBHSIV010000016.1"/>
</dbReference>
<dbReference type="Gene3D" id="3.10.180.10">
    <property type="entry name" value="2,3-Dihydroxybiphenyl 1,2-Dioxygenase, domain 1"/>
    <property type="match status" value="2"/>
</dbReference>
<gene>
    <name evidence="2" type="ORF">ACFPBZ_16015</name>
</gene>
<accession>A0ABV9YP51</accession>
<evidence type="ECO:0000313" key="3">
    <source>
        <dbReference type="Proteomes" id="UP001595947"/>
    </source>
</evidence>
<name>A0ABV9YP51_9PSEU</name>
<dbReference type="InterPro" id="IPR052164">
    <property type="entry name" value="Anthracycline_SecMetBiosynth"/>
</dbReference>
<dbReference type="PANTHER" id="PTHR33993:SF14">
    <property type="entry name" value="GB|AAF24581.1"/>
    <property type="match status" value="1"/>
</dbReference>
<reference evidence="3" key="1">
    <citation type="journal article" date="2019" name="Int. J. Syst. Evol. Microbiol.">
        <title>The Global Catalogue of Microorganisms (GCM) 10K type strain sequencing project: providing services to taxonomists for standard genome sequencing and annotation.</title>
        <authorList>
            <consortium name="The Broad Institute Genomics Platform"/>
            <consortium name="The Broad Institute Genome Sequencing Center for Infectious Disease"/>
            <person name="Wu L."/>
            <person name="Ma J."/>
        </authorList>
    </citation>
    <scope>NUCLEOTIDE SEQUENCE [LARGE SCALE GENOMIC DNA]</scope>
    <source>
        <strain evidence="3">CGMCC 4.7093</strain>
    </source>
</reference>
<feature type="domain" description="VOC" evidence="1">
    <location>
        <begin position="118"/>
        <end position="221"/>
    </location>
</feature>
<dbReference type="PANTHER" id="PTHR33993">
    <property type="entry name" value="GLYOXALASE-RELATED"/>
    <property type="match status" value="1"/>
</dbReference>
<dbReference type="Proteomes" id="UP001595947">
    <property type="component" value="Unassembled WGS sequence"/>
</dbReference>
<dbReference type="SUPFAM" id="SSF54593">
    <property type="entry name" value="Glyoxalase/Bleomycin resistance protein/Dihydroxybiphenyl dioxygenase"/>
    <property type="match status" value="2"/>
</dbReference>